<evidence type="ECO:0000313" key="2">
    <source>
        <dbReference type="Proteomes" id="UP001143856"/>
    </source>
</evidence>
<sequence>MSPKIRKRLSQKPKLSSGSKSQTQNKPSPISTSTPNLKVAIPQPSSCRSGCSTSGQAHRTLPTATPTPTRKPTPPRPITLACPFYKLNPAAHQSCARLKLSKISYVKQHLVRHHMVPTHCPRCLKVFSEFNDFHAHLRQEERCEERSGNVEGITETMKKQLSRRSDHSVGEAEQWRDIWKIIFGQRLRVSPYIDLDLPEEINWYNDYLFSEIPERLSRKDVPQTLVERRALVLGTVEEVARDWKSLWQQERVTAIK</sequence>
<organism evidence="1 2">
    <name type="scientific">Xylaria curta</name>
    <dbReference type="NCBI Taxonomy" id="42375"/>
    <lineage>
        <taxon>Eukaryota</taxon>
        <taxon>Fungi</taxon>
        <taxon>Dikarya</taxon>
        <taxon>Ascomycota</taxon>
        <taxon>Pezizomycotina</taxon>
        <taxon>Sordariomycetes</taxon>
        <taxon>Xylariomycetidae</taxon>
        <taxon>Xylariales</taxon>
        <taxon>Xylariaceae</taxon>
        <taxon>Xylaria</taxon>
    </lineage>
</organism>
<dbReference type="Proteomes" id="UP001143856">
    <property type="component" value="Unassembled WGS sequence"/>
</dbReference>
<reference evidence="1" key="1">
    <citation type="submission" date="2022-10" db="EMBL/GenBank/DDBJ databases">
        <title>Genome Sequence of Xylaria curta.</title>
        <authorList>
            <person name="Buettner E."/>
        </authorList>
    </citation>
    <scope>NUCLEOTIDE SEQUENCE</scope>
    <source>
        <strain evidence="1">Babe10</strain>
    </source>
</reference>
<proteinExistence type="predicted"/>
<gene>
    <name evidence="1" type="ORF">NUW58_g7462</name>
</gene>
<accession>A0ACC1NHK5</accession>
<protein>
    <submittedName>
        <fullName evidence="1">Uncharacterized protein</fullName>
    </submittedName>
</protein>
<evidence type="ECO:0000313" key="1">
    <source>
        <dbReference type="EMBL" id="KAJ2978538.1"/>
    </source>
</evidence>
<comment type="caution">
    <text evidence="1">The sequence shown here is derived from an EMBL/GenBank/DDBJ whole genome shotgun (WGS) entry which is preliminary data.</text>
</comment>
<dbReference type="EMBL" id="JAPDGR010001943">
    <property type="protein sequence ID" value="KAJ2978538.1"/>
    <property type="molecule type" value="Genomic_DNA"/>
</dbReference>
<name>A0ACC1NHK5_9PEZI</name>
<keyword evidence="2" id="KW-1185">Reference proteome</keyword>